<dbReference type="InterPro" id="IPR010921">
    <property type="entry name" value="Trp_repressor/repl_initiator"/>
</dbReference>
<reference evidence="1" key="2">
    <citation type="journal article" date="2022" name="Microbiol. Resour. Announc.">
        <title>Metagenome Sequencing to Explore Phylogenomics of Terrestrial Cyanobacteria.</title>
        <authorList>
            <person name="Ward R.D."/>
            <person name="Stajich J.E."/>
            <person name="Johansen J.R."/>
            <person name="Huntemann M."/>
            <person name="Clum A."/>
            <person name="Foster B."/>
            <person name="Foster B."/>
            <person name="Roux S."/>
            <person name="Palaniappan K."/>
            <person name="Varghese N."/>
            <person name="Mukherjee S."/>
            <person name="Reddy T.B.K."/>
            <person name="Daum C."/>
            <person name="Copeland A."/>
            <person name="Chen I.A."/>
            <person name="Ivanova N.N."/>
            <person name="Kyrpides N.C."/>
            <person name="Shapiro N."/>
            <person name="Eloe-Fadrosh E.A."/>
            <person name="Pietrasiak N."/>
        </authorList>
    </citation>
    <scope>NUCLEOTIDE SEQUENCE</scope>
    <source>
        <strain evidence="1">UHER 2000/2452</strain>
    </source>
</reference>
<dbReference type="EMBL" id="JAHHHD010000008">
    <property type="protein sequence ID" value="MBW4658958.1"/>
    <property type="molecule type" value="Genomic_DNA"/>
</dbReference>
<evidence type="ECO:0000313" key="2">
    <source>
        <dbReference type="Proteomes" id="UP000757435"/>
    </source>
</evidence>
<evidence type="ECO:0008006" key="3">
    <source>
        <dbReference type="Google" id="ProtNLM"/>
    </source>
</evidence>
<dbReference type="GO" id="GO:0043565">
    <property type="term" value="F:sequence-specific DNA binding"/>
    <property type="evidence" value="ECO:0007669"/>
    <property type="project" value="InterPro"/>
</dbReference>
<protein>
    <recommendedName>
        <fullName evidence="3">Transposase</fullName>
    </recommendedName>
</protein>
<dbReference type="AlphaFoldDB" id="A0A951UNS4"/>
<comment type="caution">
    <text evidence="1">The sequence shown here is derived from an EMBL/GenBank/DDBJ whole genome shotgun (WGS) entry which is preliminary data.</text>
</comment>
<gene>
    <name evidence="1" type="ORF">KME15_09800</name>
</gene>
<evidence type="ECO:0000313" key="1">
    <source>
        <dbReference type="EMBL" id="MBW4658958.1"/>
    </source>
</evidence>
<reference evidence="1" key="1">
    <citation type="submission" date="2021-05" db="EMBL/GenBank/DDBJ databases">
        <authorList>
            <person name="Pietrasiak N."/>
            <person name="Ward R."/>
            <person name="Stajich J.E."/>
            <person name="Kurbessoian T."/>
        </authorList>
    </citation>
    <scope>NUCLEOTIDE SEQUENCE</scope>
    <source>
        <strain evidence="1">UHER 2000/2452</strain>
    </source>
</reference>
<organism evidence="1 2">
    <name type="scientific">Drouetiella hepatica Uher 2000/2452</name>
    <dbReference type="NCBI Taxonomy" id="904376"/>
    <lineage>
        <taxon>Bacteria</taxon>
        <taxon>Bacillati</taxon>
        <taxon>Cyanobacteriota</taxon>
        <taxon>Cyanophyceae</taxon>
        <taxon>Oculatellales</taxon>
        <taxon>Oculatellaceae</taxon>
        <taxon>Drouetiella</taxon>
    </lineage>
</organism>
<dbReference type="Proteomes" id="UP000757435">
    <property type="component" value="Unassembled WGS sequence"/>
</dbReference>
<accession>A0A951UNS4</accession>
<sequence length="65" mass="7716">MATHRRQYSAEFKAKLVLEVINGEKTPIEMFRSHKLMGEAQARRKLVRVLYYPASRQTRALWQQP</sequence>
<dbReference type="SUPFAM" id="SSF48295">
    <property type="entry name" value="TrpR-like"/>
    <property type="match status" value="1"/>
</dbReference>
<name>A0A951UNS4_9CYAN</name>
<proteinExistence type="predicted"/>